<feature type="compositionally biased region" description="Basic and acidic residues" evidence="1">
    <location>
        <begin position="63"/>
        <end position="73"/>
    </location>
</feature>
<dbReference type="InterPro" id="IPR003111">
    <property type="entry name" value="Lon_prtase_N"/>
</dbReference>
<evidence type="ECO:0000259" key="2">
    <source>
        <dbReference type="Pfam" id="PF02190"/>
    </source>
</evidence>
<dbReference type="EMBL" id="AMZH03006221">
    <property type="protein sequence ID" value="RRT64373.1"/>
    <property type="molecule type" value="Genomic_DNA"/>
</dbReference>
<sequence>MLKALSSSCFQGRLKLSARFPAAAVNVGEGRSPLLRVLGSLTSPRGGSPVFWRKAFFCSERDDGSEPAEAKAEEESEATAEGGGAEEADSKASSAIVSMNPRPEDYLSDPKLLAALVENRKRSVAYAGAFLLKDEPEIDVNVASGETDKSVYDLKGKELFKRLHEVGTLAQITSIQGDQVVLIGHRRLRITEMEEAYNKDDDIIKATAFEVISTLRDVLKTIVELCSTARHILLGAGLLKSRFTVPPELVLYRLYVPV</sequence>
<evidence type="ECO:0000256" key="1">
    <source>
        <dbReference type="SAM" id="MobiDB-lite"/>
    </source>
</evidence>
<dbReference type="Pfam" id="PF02190">
    <property type="entry name" value="LON_substr_bdg"/>
    <property type="match status" value="1"/>
</dbReference>
<gene>
    <name evidence="3" type="ORF">B296_00041899</name>
</gene>
<organism evidence="3 4">
    <name type="scientific">Ensete ventricosum</name>
    <name type="common">Abyssinian banana</name>
    <name type="synonym">Musa ensete</name>
    <dbReference type="NCBI Taxonomy" id="4639"/>
    <lineage>
        <taxon>Eukaryota</taxon>
        <taxon>Viridiplantae</taxon>
        <taxon>Streptophyta</taxon>
        <taxon>Embryophyta</taxon>
        <taxon>Tracheophyta</taxon>
        <taxon>Spermatophyta</taxon>
        <taxon>Magnoliopsida</taxon>
        <taxon>Liliopsida</taxon>
        <taxon>Zingiberales</taxon>
        <taxon>Musaceae</taxon>
        <taxon>Ensete</taxon>
    </lineage>
</organism>
<accession>A0A426ZK40</accession>
<proteinExistence type="predicted"/>
<feature type="region of interest" description="Disordered" evidence="1">
    <location>
        <begin position="63"/>
        <end position="93"/>
    </location>
</feature>
<dbReference type="AlphaFoldDB" id="A0A426ZK40"/>
<name>A0A426ZK40_ENSVE</name>
<evidence type="ECO:0000313" key="4">
    <source>
        <dbReference type="Proteomes" id="UP000287651"/>
    </source>
</evidence>
<feature type="domain" description="Lon N-terminal" evidence="2">
    <location>
        <begin position="108"/>
        <end position="195"/>
    </location>
</feature>
<comment type="caution">
    <text evidence="3">The sequence shown here is derived from an EMBL/GenBank/DDBJ whole genome shotgun (WGS) entry which is preliminary data.</text>
</comment>
<evidence type="ECO:0000313" key="3">
    <source>
        <dbReference type="EMBL" id="RRT64373.1"/>
    </source>
</evidence>
<dbReference type="Proteomes" id="UP000287651">
    <property type="component" value="Unassembled WGS sequence"/>
</dbReference>
<protein>
    <recommendedName>
        <fullName evidence="2">Lon N-terminal domain-containing protein</fullName>
    </recommendedName>
</protein>
<reference evidence="3 4" key="1">
    <citation type="journal article" date="2014" name="Agronomy (Basel)">
        <title>A Draft Genome Sequence for Ensete ventricosum, the Drought-Tolerant Tree Against Hunger.</title>
        <authorList>
            <person name="Harrison J."/>
            <person name="Moore K.A."/>
            <person name="Paszkiewicz K."/>
            <person name="Jones T."/>
            <person name="Grant M."/>
            <person name="Ambacheew D."/>
            <person name="Muzemil S."/>
            <person name="Studholme D.J."/>
        </authorList>
    </citation>
    <scope>NUCLEOTIDE SEQUENCE [LARGE SCALE GENOMIC DNA]</scope>
</reference>